<accession>A0ABN3V3C5</accession>
<gene>
    <name evidence="3" type="ORF">GCM10010470_06860</name>
</gene>
<reference evidence="3 4" key="1">
    <citation type="journal article" date="2019" name="Int. J. Syst. Evol. Microbiol.">
        <title>The Global Catalogue of Microorganisms (GCM) 10K type strain sequencing project: providing services to taxonomists for standard genome sequencing and annotation.</title>
        <authorList>
            <consortium name="The Broad Institute Genomics Platform"/>
            <consortium name="The Broad Institute Genome Sequencing Center for Infectious Disease"/>
            <person name="Wu L."/>
            <person name="Ma J."/>
        </authorList>
    </citation>
    <scope>NUCLEOTIDE SEQUENCE [LARGE SCALE GENOMIC DNA]</scope>
    <source>
        <strain evidence="3 4">JCM 9383</strain>
    </source>
</reference>
<feature type="coiled-coil region" evidence="1">
    <location>
        <begin position="15"/>
        <end position="46"/>
    </location>
</feature>
<proteinExistence type="predicted"/>
<dbReference type="EMBL" id="BAAAUX010000003">
    <property type="protein sequence ID" value="GAA2776753.1"/>
    <property type="molecule type" value="Genomic_DNA"/>
</dbReference>
<name>A0ABN3V3C5_9PSEU</name>
<evidence type="ECO:0000256" key="2">
    <source>
        <dbReference type="SAM" id="MobiDB-lite"/>
    </source>
</evidence>
<dbReference type="Proteomes" id="UP001500979">
    <property type="component" value="Unassembled WGS sequence"/>
</dbReference>
<keyword evidence="1" id="KW-0175">Coiled coil</keyword>
<feature type="region of interest" description="Disordered" evidence="2">
    <location>
        <begin position="120"/>
        <end position="143"/>
    </location>
</feature>
<comment type="caution">
    <text evidence="3">The sequence shown here is derived from an EMBL/GenBank/DDBJ whole genome shotgun (WGS) entry which is preliminary data.</text>
</comment>
<organism evidence="3 4">
    <name type="scientific">Saccharopolyspora taberi</name>
    <dbReference type="NCBI Taxonomy" id="60895"/>
    <lineage>
        <taxon>Bacteria</taxon>
        <taxon>Bacillati</taxon>
        <taxon>Actinomycetota</taxon>
        <taxon>Actinomycetes</taxon>
        <taxon>Pseudonocardiales</taxon>
        <taxon>Pseudonocardiaceae</taxon>
        <taxon>Saccharopolyspora</taxon>
    </lineage>
</organism>
<evidence type="ECO:0000313" key="4">
    <source>
        <dbReference type="Proteomes" id="UP001500979"/>
    </source>
</evidence>
<keyword evidence="4" id="KW-1185">Reference proteome</keyword>
<evidence type="ECO:0000256" key="1">
    <source>
        <dbReference type="SAM" id="Coils"/>
    </source>
</evidence>
<sequence length="143" mass="16011">MAATFPLVVDELKNRAELRAEIQLKLDEMESAMNAWTRRIDEENERFAEAHADFGDEIEDLSDASPEYREVAGLVSAGELTWNDVLRGTGNLSDEPAVRAIHNEMNRQVRVVREVYELRQGGASPEDAANAVLRKAADENRGQ</sequence>
<evidence type="ECO:0000313" key="3">
    <source>
        <dbReference type="EMBL" id="GAA2776753.1"/>
    </source>
</evidence>
<protein>
    <submittedName>
        <fullName evidence="3">Uncharacterized protein</fullName>
    </submittedName>
</protein>